<dbReference type="PROSITE" id="PS50835">
    <property type="entry name" value="IG_LIKE"/>
    <property type="match status" value="3"/>
</dbReference>
<dbReference type="Pfam" id="PF13927">
    <property type="entry name" value="Ig_3"/>
    <property type="match status" value="2"/>
</dbReference>
<sequence>MGLVLPLHAGLMSWLVATILLCLWVTTGHCQQNPGFASPVANVDTIVGQPAILRCTVKNRGDARVSWVKNSIPVSMGGDILLADKDRMSLINTGRQYDLHIQPTVLEDEGTYTCVIYFSSGYNSSSGDLTILVPPTVQSMTVNGQEVRDNQKVVVEEGTDTLFNCTATGKPVPNVIWKKLGEHGKASVFFRNSTVLMANISRTASGRYSCLASNNVSPTDNRVMDFEVHYVPTVIPQRSEVMAVLRGRTSLRCDVDALPAATKLDWYKDNRKISQGQRYESTGGTTGTLILELRDVRDGDFGEYICRVTNSVAVREATVTLYEVATLPPTTPGYSELDVGSGHRLSCTCLSLWIVFITLILQ</sequence>
<feature type="chain" id="PRO_5035447859" evidence="3">
    <location>
        <begin position="31"/>
        <end position="362"/>
    </location>
</feature>
<dbReference type="InterPro" id="IPR003598">
    <property type="entry name" value="Ig_sub2"/>
</dbReference>
<dbReference type="AlphaFoldDB" id="A0A8J9YIM3"/>
<reference evidence="5" key="1">
    <citation type="submission" date="2022-01" db="EMBL/GenBank/DDBJ databases">
        <authorList>
            <person name="Braso-Vives M."/>
        </authorList>
    </citation>
    <scope>NUCLEOTIDE SEQUENCE</scope>
</reference>
<dbReference type="InterPro" id="IPR013783">
    <property type="entry name" value="Ig-like_fold"/>
</dbReference>
<dbReference type="InterPro" id="IPR050958">
    <property type="entry name" value="Cell_Adh-Cytoskel_Orgn"/>
</dbReference>
<feature type="domain" description="Ig-like" evidence="4">
    <location>
        <begin position="135"/>
        <end position="225"/>
    </location>
</feature>
<keyword evidence="6" id="KW-1185">Reference proteome</keyword>
<dbReference type="EMBL" id="OV696686">
    <property type="protein sequence ID" value="CAH1230086.1"/>
    <property type="molecule type" value="Genomic_DNA"/>
</dbReference>
<dbReference type="SMART" id="SM00409">
    <property type="entry name" value="IG"/>
    <property type="match status" value="3"/>
</dbReference>
<keyword evidence="2" id="KW-1015">Disulfide bond</keyword>
<dbReference type="GO" id="GO:0043025">
    <property type="term" value="C:neuronal cell body"/>
    <property type="evidence" value="ECO:0007669"/>
    <property type="project" value="TreeGrafter"/>
</dbReference>
<evidence type="ECO:0000313" key="6">
    <source>
        <dbReference type="Proteomes" id="UP000838412"/>
    </source>
</evidence>
<dbReference type="InterPro" id="IPR007110">
    <property type="entry name" value="Ig-like_dom"/>
</dbReference>
<dbReference type="OMA" id="RIITVHH"/>
<evidence type="ECO:0000256" key="2">
    <source>
        <dbReference type="ARBA" id="ARBA00023157"/>
    </source>
</evidence>
<feature type="domain" description="Ig-like" evidence="4">
    <location>
        <begin position="232"/>
        <end position="320"/>
    </location>
</feature>
<dbReference type="InterPro" id="IPR013098">
    <property type="entry name" value="Ig_I-set"/>
</dbReference>
<dbReference type="GO" id="GO:0050808">
    <property type="term" value="P:synapse organization"/>
    <property type="evidence" value="ECO:0007669"/>
    <property type="project" value="TreeGrafter"/>
</dbReference>
<dbReference type="InterPro" id="IPR003599">
    <property type="entry name" value="Ig_sub"/>
</dbReference>
<dbReference type="PANTHER" id="PTHR45080:SF8">
    <property type="entry name" value="IG-LIKE DOMAIN-CONTAINING PROTEIN"/>
    <property type="match status" value="1"/>
</dbReference>
<dbReference type="OrthoDB" id="6159398at2759"/>
<feature type="domain" description="Ig-like" evidence="4">
    <location>
        <begin position="34"/>
        <end position="130"/>
    </location>
</feature>
<organism evidence="5 6">
    <name type="scientific">Branchiostoma lanceolatum</name>
    <name type="common">Common lancelet</name>
    <name type="synonym">Amphioxus lanceolatum</name>
    <dbReference type="NCBI Taxonomy" id="7740"/>
    <lineage>
        <taxon>Eukaryota</taxon>
        <taxon>Metazoa</taxon>
        <taxon>Chordata</taxon>
        <taxon>Cephalochordata</taxon>
        <taxon>Leptocardii</taxon>
        <taxon>Amphioxiformes</taxon>
        <taxon>Branchiostomatidae</taxon>
        <taxon>Branchiostoma</taxon>
    </lineage>
</organism>
<evidence type="ECO:0000313" key="5">
    <source>
        <dbReference type="EMBL" id="CAH1230086.1"/>
    </source>
</evidence>
<dbReference type="InterPro" id="IPR036179">
    <property type="entry name" value="Ig-like_dom_sf"/>
</dbReference>
<accession>A0A8J9YIM3</accession>
<gene>
    <name evidence="5" type="primary">OPCML</name>
    <name evidence="5" type="ORF">BLAG_LOCUS983</name>
</gene>
<dbReference type="Gene3D" id="2.60.40.10">
    <property type="entry name" value="Immunoglobulins"/>
    <property type="match status" value="3"/>
</dbReference>
<dbReference type="PANTHER" id="PTHR45080">
    <property type="entry name" value="CONTACTIN 5"/>
    <property type="match status" value="1"/>
</dbReference>
<proteinExistence type="predicted"/>
<feature type="signal peptide" evidence="3">
    <location>
        <begin position="1"/>
        <end position="30"/>
    </location>
</feature>
<dbReference type="SMART" id="SM00408">
    <property type="entry name" value="IGc2"/>
    <property type="match status" value="3"/>
</dbReference>
<name>A0A8J9YIM3_BRALA</name>
<dbReference type="Pfam" id="PF07679">
    <property type="entry name" value="I-set"/>
    <property type="match status" value="1"/>
</dbReference>
<keyword evidence="1 3" id="KW-0732">Signal</keyword>
<evidence type="ECO:0000256" key="1">
    <source>
        <dbReference type="ARBA" id="ARBA00022729"/>
    </source>
</evidence>
<dbReference type="SUPFAM" id="SSF48726">
    <property type="entry name" value="Immunoglobulin"/>
    <property type="match status" value="3"/>
</dbReference>
<dbReference type="GO" id="GO:0008046">
    <property type="term" value="F:axon guidance receptor activity"/>
    <property type="evidence" value="ECO:0007669"/>
    <property type="project" value="TreeGrafter"/>
</dbReference>
<evidence type="ECO:0000256" key="3">
    <source>
        <dbReference type="SAM" id="SignalP"/>
    </source>
</evidence>
<protein>
    <submittedName>
        <fullName evidence="5">OPCML protein</fullName>
    </submittedName>
</protein>
<evidence type="ECO:0000259" key="4">
    <source>
        <dbReference type="PROSITE" id="PS50835"/>
    </source>
</evidence>
<dbReference type="GO" id="GO:0005886">
    <property type="term" value="C:plasma membrane"/>
    <property type="evidence" value="ECO:0007669"/>
    <property type="project" value="TreeGrafter"/>
</dbReference>
<dbReference type="GO" id="GO:0030424">
    <property type="term" value="C:axon"/>
    <property type="evidence" value="ECO:0007669"/>
    <property type="project" value="TreeGrafter"/>
</dbReference>
<dbReference type="CDD" id="cd00096">
    <property type="entry name" value="Ig"/>
    <property type="match status" value="1"/>
</dbReference>
<dbReference type="GO" id="GO:0007156">
    <property type="term" value="P:homophilic cell adhesion via plasma membrane adhesion molecules"/>
    <property type="evidence" value="ECO:0007669"/>
    <property type="project" value="TreeGrafter"/>
</dbReference>
<dbReference type="Proteomes" id="UP000838412">
    <property type="component" value="Chromosome 1"/>
</dbReference>